<dbReference type="RefSeq" id="WP_267981789.1">
    <property type="nucleotide sequence ID" value="NZ_JAPQKF010000009.1"/>
</dbReference>
<evidence type="ECO:0000313" key="6">
    <source>
        <dbReference type="Proteomes" id="UP001168524"/>
    </source>
</evidence>
<comment type="catalytic activity">
    <reaction evidence="1">
        <text>alpha-D-glucose 6-phosphate = beta-D-glucose 6-phosphate</text>
        <dbReference type="Rhea" id="RHEA:16249"/>
        <dbReference type="ChEBI" id="CHEBI:58225"/>
        <dbReference type="ChEBI" id="CHEBI:58247"/>
        <dbReference type="EC" id="5.1.3.15"/>
    </reaction>
</comment>
<comment type="caution">
    <text evidence="5">The sequence shown here is derived from an EMBL/GenBank/DDBJ whole genome shotgun (WGS) entry which is preliminary data.</text>
</comment>
<dbReference type="EC" id="5.1.3.15" evidence="4"/>
<organism evidence="5 6">
    <name type="scientific">Acinetobacter thutiue</name>
    <dbReference type="NCBI Taxonomy" id="2998078"/>
    <lineage>
        <taxon>Bacteria</taxon>
        <taxon>Pseudomonadati</taxon>
        <taxon>Pseudomonadota</taxon>
        <taxon>Gammaproteobacteria</taxon>
        <taxon>Moraxellales</taxon>
        <taxon>Moraxellaceae</taxon>
        <taxon>Acinetobacter</taxon>
    </lineage>
</organism>
<dbReference type="Pfam" id="PF01263">
    <property type="entry name" value="Aldose_epim"/>
    <property type="match status" value="1"/>
</dbReference>
<dbReference type="PIRSF" id="PIRSF016020">
    <property type="entry name" value="PHexose_mutarotase"/>
    <property type="match status" value="1"/>
</dbReference>
<dbReference type="PANTHER" id="PTHR11122:SF13">
    <property type="entry name" value="GLUCOSE-6-PHOSPHATE 1-EPIMERASE"/>
    <property type="match status" value="1"/>
</dbReference>
<dbReference type="InterPro" id="IPR014718">
    <property type="entry name" value="GH-type_carb-bd"/>
</dbReference>
<dbReference type="PANTHER" id="PTHR11122">
    <property type="entry name" value="APOSPORY-ASSOCIATED PROTEIN C-RELATED"/>
    <property type="match status" value="1"/>
</dbReference>
<keyword evidence="6" id="KW-1185">Reference proteome</keyword>
<dbReference type="CDD" id="cd09020">
    <property type="entry name" value="D-hex-6-P-epi_like"/>
    <property type="match status" value="1"/>
</dbReference>
<dbReference type="Proteomes" id="UP001168524">
    <property type="component" value="Unassembled WGS sequence"/>
</dbReference>
<protein>
    <recommendedName>
        <fullName evidence="4">Putative glucose-6-phosphate 1-epimerase</fullName>
        <ecNumber evidence="4">5.1.3.15</ecNumber>
    </recommendedName>
</protein>
<dbReference type="SUPFAM" id="SSF74650">
    <property type="entry name" value="Galactose mutarotase-like"/>
    <property type="match status" value="1"/>
</dbReference>
<proteinExistence type="inferred from homology"/>
<dbReference type="Gene3D" id="2.70.98.10">
    <property type="match status" value="1"/>
</dbReference>
<gene>
    <name evidence="5" type="ORF">QTA56_14920</name>
</gene>
<name>A0ABT7WS71_9GAMM</name>
<dbReference type="InterPro" id="IPR011013">
    <property type="entry name" value="Gal_mutarotase_sf_dom"/>
</dbReference>
<reference evidence="5" key="1">
    <citation type="submission" date="2023-06" db="EMBL/GenBank/DDBJ databases">
        <title>Two novel species of Acinetobacter isolated from motorbike repairing workshop in Vietnam.</title>
        <authorList>
            <person name="Le N.T.T."/>
        </authorList>
    </citation>
    <scope>NUCLEOTIDE SEQUENCE</scope>
    <source>
        <strain evidence="5">VNH17</strain>
    </source>
</reference>
<evidence type="ECO:0000256" key="2">
    <source>
        <dbReference type="ARBA" id="ARBA00005866"/>
    </source>
</evidence>
<evidence type="ECO:0000256" key="3">
    <source>
        <dbReference type="ARBA" id="ARBA00023235"/>
    </source>
</evidence>
<evidence type="ECO:0000313" key="5">
    <source>
        <dbReference type="EMBL" id="MDN0015515.1"/>
    </source>
</evidence>
<sequence>MTLVKLAHSELDCLKISNSFCEAVISFQGAQILEFFSKQQNKPLLWLSDLNSYALGKAIRGGIPLCFPWFGAHQQNTDYPSHGFARNFLWNLIDISADEKGHHITFELNDSVETRKYWNFAFSLQMSIVCGEQLQLELKLSNRDQVDIECDFVWHSYFPANTKIAQIIGLDQTEYIDQLDGNSLKMQENQQISFTQELDRIYPKTAGRFELLQNQYDSIYIQSNATSTVIWNPWIEKSARLQDVQNDAWQDFVCIECGQIGTEKVKIKSGEAVQYQLEIG</sequence>
<accession>A0ABT7WS71</accession>
<comment type="similarity">
    <text evidence="2 4">Belongs to the glucose-6-phosphate 1-epimerase family.</text>
</comment>
<dbReference type="EMBL" id="JAUDZE010000009">
    <property type="protein sequence ID" value="MDN0015515.1"/>
    <property type="molecule type" value="Genomic_DNA"/>
</dbReference>
<keyword evidence="3 4" id="KW-0413">Isomerase</keyword>
<evidence type="ECO:0000256" key="1">
    <source>
        <dbReference type="ARBA" id="ARBA00001096"/>
    </source>
</evidence>
<dbReference type="InterPro" id="IPR025532">
    <property type="entry name" value="G6P_1-epimerase"/>
</dbReference>
<dbReference type="InterPro" id="IPR008183">
    <property type="entry name" value="Aldose_1/G6P_1-epimerase"/>
</dbReference>
<evidence type="ECO:0000256" key="4">
    <source>
        <dbReference type="PIRNR" id="PIRNR016020"/>
    </source>
</evidence>